<comment type="caution">
    <text evidence="1">The sequence shown here is derived from an EMBL/GenBank/DDBJ whole genome shotgun (WGS) entry which is preliminary data.</text>
</comment>
<dbReference type="AlphaFoldDB" id="A0A225DB83"/>
<accession>A0A225DB83</accession>
<reference evidence="2" key="1">
    <citation type="submission" date="2017-06" db="EMBL/GenBank/DDBJ databases">
        <title>Genome analysis of Fimbriiglobus ruber SP5, the first member of the order Planctomycetales with confirmed chitinolytic capability.</title>
        <authorList>
            <person name="Ravin N.V."/>
            <person name="Rakitin A.L."/>
            <person name="Ivanova A.A."/>
            <person name="Beletsky A.V."/>
            <person name="Kulichevskaya I.S."/>
            <person name="Mardanov A.V."/>
            <person name="Dedysh S.N."/>
        </authorList>
    </citation>
    <scope>NUCLEOTIDE SEQUENCE [LARGE SCALE GENOMIC DNA]</scope>
    <source>
        <strain evidence="2">SP5</strain>
    </source>
</reference>
<dbReference type="InterPro" id="IPR018775">
    <property type="entry name" value="RlaP"/>
</dbReference>
<evidence type="ECO:0000313" key="1">
    <source>
        <dbReference type="EMBL" id="OWK34399.1"/>
    </source>
</evidence>
<dbReference type="PANTHER" id="PTHR34817:SF1">
    <property type="entry name" value="NUCLEOTIDYLTRANSFERASE"/>
    <property type="match status" value="1"/>
</dbReference>
<proteinExistence type="predicted"/>
<keyword evidence="2" id="KW-1185">Reference proteome</keyword>
<protein>
    <submittedName>
        <fullName evidence="1">Thioredoxin, phage-associated</fullName>
    </submittedName>
</protein>
<dbReference type="PANTHER" id="PTHR34817">
    <property type="entry name" value="NUCLEOTIDYLTRANSFERASE"/>
    <property type="match status" value="1"/>
</dbReference>
<organism evidence="1 2">
    <name type="scientific">Fimbriiglobus ruber</name>
    <dbReference type="NCBI Taxonomy" id="1908690"/>
    <lineage>
        <taxon>Bacteria</taxon>
        <taxon>Pseudomonadati</taxon>
        <taxon>Planctomycetota</taxon>
        <taxon>Planctomycetia</taxon>
        <taxon>Gemmatales</taxon>
        <taxon>Gemmataceae</taxon>
        <taxon>Fimbriiglobus</taxon>
    </lineage>
</organism>
<evidence type="ECO:0000313" key="2">
    <source>
        <dbReference type="Proteomes" id="UP000214646"/>
    </source>
</evidence>
<name>A0A225DB83_9BACT</name>
<dbReference type="Proteomes" id="UP000214646">
    <property type="component" value="Unassembled WGS sequence"/>
</dbReference>
<gene>
    <name evidence="1" type="ORF">FRUB_10370</name>
</gene>
<sequence>MGRAPLMETLVRMQFGSHVYGTNVTTSDHDFKAVHLPPARDILLQRVQNAVNVKSKADGTQKNGPDDVDFESFSLQKYMALLLEGQTVAITMLFVPDRWLIESTSLWREIQANKHLWLHRGVAAFAGYCRQQANKYGIKGSRVAATRSMVTFLQGCIDASYPACKLSEHWDALVATLSGHEHVEFLTDTLRGRPECVVRMVSVCNRKAQEHVTLKAALKIYQHLLDEYGQRALMAETNEGVDWKALMHAVRVCREAEELLTHHTVSYPRPEAEMLLQIRKGELPYKQVAELIEDGMVRLEECQRVSTLPEKPNFAAAEELVAVWYGKQVAA</sequence>
<dbReference type="EMBL" id="NIDE01000020">
    <property type="protein sequence ID" value="OWK34399.1"/>
    <property type="molecule type" value="Genomic_DNA"/>
</dbReference>
<dbReference type="Pfam" id="PF10127">
    <property type="entry name" value="RlaP"/>
    <property type="match status" value="1"/>
</dbReference>